<sequence length="90" mass="9364">MRKVGASIANMAVRTITDGQNRQAQLLCRHDGASLAPKGGESAALTGTNSLFPLRALASPPPPPPCRLLSLSLPPHLLTSPSSSWCGFAM</sequence>
<organism evidence="1">
    <name type="scientific">Physcomitrium patens</name>
    <name type="common">Spreading-leaved earth moss</name>
    <name type="synonym">Physcomitrella patens</name>
    <dbReference type="NCBI Taxonomy" id="3218"/>
    <lineage>
        <taxon>Eukaryota</taxon>
        <taxon>Viridiplantae</taxon>
        <taxon>Streptophyta</taxon>
        <taxon>Embryophyta</taxon>
        <taxon>Bryophyta</taxon>
        <taxon>Bryophytina</taxon>
        <taxon>Bryopsida</taxon>
        <taxon>Funariidae</taxon>
        <taxon>Funariales</taxon>
        <taxon>Funariaceae</taxon>
        <taxon>Physcomitrium</taxon>
    </lineage>
</organism>
<dbReference type="InParanoid" id="A0A2K1LBZ1"/>
<proteinExistence type="predicted"/>
<protein>
    <submittedName>
        <fullName evidence="1 2">Uncharacterized protein</fullName>
    </submittedName>
</protein>
<reference evidence="2" key="3">
    <citation type="submission" date="2020-12" db="UniProtKB">
        <authorList>
            <consortium name="EnsemblPlants"/>
        </authorList>
    </citation>
    <scope>IDENTIFICATION</scope>
</reference>
<evidence type="ECO:0000313" key="3">
    <source>
        <dbReference type="Proteomes" id="UP000006727"/>
    </source>
</evidence>
<name>A0A2K1LBZ1_PHYPA</name>
<dbReference type="PaxDb" id="3218-PP1S295_35V6.1"/>
<evidence type="ECO:0000313" key="2">
    <source>
        <dbReference type="EnsemblPlants" id="PAC:32970478.CDS.1"/>
    </source>
</evidence>
<reference evidence="1 3" key="2">
    <citation type="journal article" date="2018" name="Plant J.">
        <title>The Physcomitrella patens chromosome-scale assembly reveals moss genome structure and evolution.</title>
        <authorList>
            <person name="Lang D."/>
            <person name="Ullrich K.K."/>
            <person name="Murat F."/>
            <person name="Fuchs J."/>
            <person name="Jenkins J."/>
            <person name="Haas F.B."/>
            <person name="Piednoel M."/>
            <person name="Gundlach H."/>
            <person name="Van Bel M."/>
            <person name="Meyberg R."/>
            <person name="Vives C."/>
            <person name="Morata J."/>
            <person name="Symeonidi A."/>
            <person name="Hiss M."/>
            <person name="Muchero W."/>
            <person name="Kamisugi Y."/>
            <person name="Saleh O."/>
            <person name="Blanc G."/>
            <person name="Decker E.L."/>
            <person name="van Gessel N."/>
            <person name="Grimwood J."/>
            <person name="Hayes R.D."/>
            <person name="Graham S.W."/>
            <person name="Gunter L.E."/>
            <person name="McDaniel S.F."/>
            <person name="Hoernstein S.N.W."/>
            <person name="Larsson A."/>
            <person name="Li F.W."/>
            <person name="Perroud P.F."/>
            <person name="Phillips J."/>
            <person name="Ranjan P."/>
            <person name="Rokshar D.S."/>
            <person name="Rothfels C.J."/>
            <person name="Schneider L."/>
            <person name="Shu S."/>
            <person name="Stevenson D.W."/>
            <person name="Thummler F."/>
            <person name="Tillich M."/>
            <person name="Villarreal Aguilar J.C."/>
            <person name="Widiez T."/>
            <person name="Wong G.K."/>
            <person name="Wymore A."/>
            <person name="Zhang Y."/>
            <person name="Zimmer A.D."/>
            <person name="Quatrano R.S."/>
            <person name="Mayer K.F.X."/>
            <person name="Goodstein D."/>
            <person name="Casacuberta J.M."/>
            <person name="Vandepoele K."/>
            <person name="Reski R."/>
            <person name="Cuming A.C."/>
            <person name="Tuskan G.A."/>
            <person name="Maumus F."/>
            <person name="Salse J."/>
            <person name="Schmutz J."/>
            <person name="Rensing S.A."/>
        </authorList>
    </citation>
    <scope>NUCLEOTIDE SEQUENCE [LARGE SCALE GENOMIC DNA]</scope>
    <source>
        <strain evidence="2 3">cv. Gransden 2004</strain>
    </source>
</reference>
<gene>
    <name evidence="1" type="ORF">PHYPA_001963</name>
</gene>
<accession>A0A2K1LBZ1</accession>
<dbReference type="EnsemblPlants" id="Pp3c1_42790V3.2">
    <property type="protein sequence ID" value="PAC:32970479.CDS.1"/>
    <property type="gene ID" value="Pp3c1_42790"/>
</dbReference>
<reference evidence="1 3" key="1">
    <citation type="journal article" date="2008" name="Science">
        <title>The Physcomitrella genome reveals evolutionary insights into the conquest of land by plants.</title>
        <authorList>
            <person name="Rensing S."/>
            <person name="Lang D."/>
            <person name="Zimmer A."/>
            <person name="Terry A."/>
            <person name="Salamov A."/>
            <person name="Shapiro H."/>
            <person name="Nishiyama T."/>
            <person name="Perroud P.-F."/>
            <person name="Lindquist E."/>
            <person name="Kamisugi Y."/>
            <person name="Tanahashi T."/>
            <person name="Sakakibara K."/>
            <person name="Fujita T."/>
            <person name="Oishi K."/>
            <person name="Shin-I T."/>
            <person name="Kuroki Y."/>
            <person name="Toyoda A."/>
            <person name="Suzuki Y."/>
            <person name="Hashimoto A."/>
            <person name="Yamaguchi K."/>
            <person name="Sugano A."/>
            <person name="Kohara Y."/>
            <person name="Fujiyama A."/>
            <person name="Anterola A."/>
            <person name="Aoki S."/>
            <person name="Ashton N."/>
            <person name="Barbazuk W.B."/>
            <person name="Barker E."/>
            <person name="Bennetzen J."/>
            <person name="Bezanilla M."/>
            <person name="Blankenship R."/>
            <person name="Cho S.H."/>
            <person name="Dutcher S."/>
            <person name="Estelle M."/>
            <person name="Fawcett J.A."/>
            <person name="Gundlach H."/>
            <person name="Hanada K."/>
            <person name="Heyl A."/>
            <person name="Hicks K.A."/>
            <person name="Hugh J."/>
            <person name="Lohr M."/>
            <person name="Mayer K."/>
            <person name="Melkozernov A."/>
            <person name="Murata T."/>
            <person name="Nelson D."/>
            <person name="Pils B."/>
            <person name="Prigge M."/>
            <person name="Reiss B."/>
            <person name="Renner T."/>
            <person name="Rombauts S."/>
            <person name="Rushton P."/>
            <person name="Sanderfoot A."/>
            <person name="Schween G."/>
            <person name="Shiu S.-H."/>
            <person name="Stueber K."/>
            <person name="Theodoulou F.L."/>
            <person name="Tu H."/>
            <person name="Van de Peer Y."/>
            <person name="Verrier P.J."/>
            <person name="Waters E."/>
            <person name="Wood A."/>
            <person name="Yang L."/>
            <person name="Cove D."/>
            <person name="Cuming A."/>
            <person name="Hasebe M."/>
            <person name="Lucas S."/>
            <person name="Mishler D.B."/>
            <person name="Reski R."/>
            <person name="Grigoriev I."/>
            <person name="Quatrano R.S."/>
            <person name="Boore J.L."/>
        </authorList>
    </citation>
    <scope>NUCLEOTIDE SEQUENCE [LARGE SCALE GENOMIC DNA]</scope>
    <source>
        <strain evidence="2 3">cv. Gransden 2004</strain>
    </source>
</reference>
<dbReference type="Proteomes" id="UP000006727">
    <property type="component" value="Chromosome 1"/>
</dbReference>
<keyword evidence="3" id="KW-1185">Reference proteome</keyword>
<dbReference type="EnsemblPlants" id="Pp3c1_42790V3.1">
    <property type="protein sequence ID" value="PAC:32970478.CDS.1"/>
    <property type="gene ID" value="Pp3c1_42790"/>
</dbReference>
<dbReference type="EMBL" id="ABEU02000001">
    <property type="protein sequence ID" value="PNR63537.1"/>
    <property type="molecule type" value="Genomic_DNA"/>
</dbReference>
<dbReference type="Gramene" id="Pp3c1_42790V3.1">
    <property type="protein sequence ID" value="PAC:32970478.CDS.1"/>
    <property type="gene ID" value="Pp3c1_42790"/>
</dbReference>
<dbReference type="Gramene" id="Pp3c1_42790V3.2">
    <property type="protein sequence ID" value="PAC:32970479.CDS.1"/>
    <property type="gene ID" value="Pp3c1_42790"/>
</dbReference>
<dbReference type="AlphaFoldDB" id="A0A2K1LBZ1"/>
<evidence type="ECO:0000313" key="1">
    <source>
        <dbReference type="EMBL" id="PNR63537.1"/>
    </source>
</evidence>